<dbReference type="InterPro" id="IPR008258">
    <property type="entry name" value="Transglycosylase_SLT_dom_1"/>
</dbReference>
<dbReference type="CDD" id="cd13401">
    <property type="entry name" value="Slt70-like"/>
    <property type="match status" value="1"/>
</dbReference>
<dbReference type="Pfam" id="PF01464">
    <property type="entry name" value="SLT"/>
    <property type="match status" value="1"/>
</dbReference>
<accession>A0ABU0UW03</accession>
<sequence length="680" mass="76554">MKNNYTSSASRMLGFWKASMAWNKNSKSWVDMILNSKLIRLGVLGSIATLSGSTVFAAEEQFNDALRAANAGDTSLLDQYQLSMQNDVLGYYPEYWKLNTNLTLQPSSAITNFAQRYPQSAMSEKLAADYVEEKVKLGDYASAQPVLPYVTNPDRAESCALAQVRAKSGDDLVFAEYKDIWLTTNTQPDLCNGLGRMMLASPLMTAQDKQQRLWGQLRAGQAGLALSTAQTLGMNLSLAQLNQIQTAPQNYLWSAPKTTNLDYAYLIFAFGRLADTDLTGALASVRRVAEGTPPDVQKYLYRTVAYIGGTTVMKNNFNREVLNDFDMSYGYPFSPEEAEIYARQALRFGAWESLIRAIDSMSVSQKQEDRWQYWLARALEQRNDRNAKVTAQQIYRKLAQSGDDYHNLLAKDRLGERYNNIPVNAQASAGDLDRLRRDIHFNRAFTLRRINAPDNYVNREWNWAVRQAYLRQDDGLLLAAAQRAQEIGWYDRAIYAADRTINKHNYSYRYIMPHQVTVVNHSNNAGIDPAWAYGLMRQESRFVTSARSHVGAGGLMQIMPDTAKLVARQMGETYNPAALTDMNTNIRYGTFYLSMIQNQLSGNAVLATAGYNAGPNRARRWQPDSETIAADQYTESIPLTETRDYVKNVMTNATHYGVLLGQGPQSLEQRMRVIPARATP</sequence>
<evidence type="ECO:0000313" key="5">
    <source>
        <dbReference type="Proteomes" id="UP001233360"/>
    </source>
</evidence>
<reference evidence="4 5" key="1">
    <citation type="submission" date="2023-07" db="EMBL/GenBank/DDBJ databases">
        <title>Functional and genomic diversity of the sorghum phyllosphere microbiome.</title>
        <authorList>
            <person name="Shade A."/>
        </authorList>
    </citation>
    <scope>NUCLEOTIDE SEQUENCE [LARGE SCALE GENOMIC DNA]</scope>
    <source>
        <strain evidence="4 5">SORGH_AS_0887</strain>
    </source>
</reference>
<comment type="caution">
    <text evidence="4">The sequence shown here is derived from an EMBL/GenBank/DDBJ whole genome shotgun (WGS) entry which is preliminary data.</text>
</comment>
<dbReference type="InterPro" id="IPR023346">
    <property type="entry name" value="Lysozyme-like_dom_sf"/>
</dbReference>
<name>A0ABU0UW03_ACIBI</name>
<dbReference type="Gene3D" id="1.10.530.10">
    <property type="match status" value="1"/>
</dbReference>
<keyword evidence="2" id="KW-0732">Signal</keyword>
<evidence type="ECO:0000313" key="4">
    <source>
        <dbReference type="EMBL" id="MDQ1208719.1"/>
    </source>
</evidence>
<feature type="domain" description="Transglycosylase SLT" evidence="3">
    <location>
        <begin position="522"/>
        <end position="625"/>
    </location>
</feature>
<dbReference type="Proteomes" id="UP001233360">
    <property type="component" value="Unassembled WGS sequence"/>
</dbReference>
<dbReference type="RefSeq" id="WP_374708411.1">
    <property type="nucleotide sequence ID" value="NZ_JAVIYX010000002.1"/>
</dbReference>
<evidence type="ECO:0000256" key="1">
    <source>
        <dbReference type="ARBA" id="ARBA00007734"/>
    </source>
</evidence>
<proteinExistence type="inferred from homology"/>
<gene>
    <name evidence="4" type="ORF">QE380_001642</name>
</gene>
<dbReference type="EMBL" id="JAUTBK010000002">
    <property type="protein sequence ID" value="MDQ1208719.1"/>
    <property type="molecule type" value="Genomic_DNA"/>
</dbReference>
<dbReference type="SUPFAM" id="SSF53955">
    <property type="entry name" value="Lysozyme-like"/>
    <property type="match status" value="1"/>
</dbReference>
<comment type="similarity">
    <text evidence="1">Belongs to the transglycosylase Slt family.</text>
</comment>
<dbReference type="GO" id="GO:0016829">
    <property type="term" value="F:lyase activity"/>
    <property type="evidence" value="ECO:0007669"/>
    <property type="project" value="UniProtKB-KW"/>
</dbReference>
<organism evidence="4 5">
    <name type="scientific">Acinetobacter baylyi</name>
    <dbReference type="NCBI Taxonomy" id="202950"/>
    <lineage>
        <taxon>Bacteria</taxon>
        <taxon>Pseudomonadati</taxon>
        <taxon>Pseudomonadota</taxon>
        <taxon>Gammaproteobacteria</taxon>
        <taxon>Moraxellales</taxon>
        <taxon>Moraxellaceae</taxon>
        <taxon>Acinetobacter</taxon>
    </lineage>
</organism>
<dbReference type="EC" id="4.2.2.-" evidence="4"/>
<keyword evidence="5" id="KW-1185">Reference proteome</keyword>
<dbReference type="PANTHER" id="PTHR37423">
    <property type="entry name" value="SOLUBLE LYTIC MUREIN TRANSGLYCOSYLASE-RELATED"/>
    <property type="match status" value="1"/>
</dbReference>
<protein>
    <submittedName>
        <fullName evidence="4">Soluble lytic murein transglycosylase</fullName>
        <ecNumber evidence="4">4.2.2.-</ecNumber>
    </submittedName>
</protein>
<dbReference type="InterPro" id="IPR008939">
    <property type="entry name" value="Lytic_TGlycosylase_superhlx_U"/>
</dbReference>
<dbReference type="SUPFAM" id="SSF48435">
    <property type="entry name" value="Bacterial muramidases"/>
    <property type="match status" value="1"/>
</dbReference>
<evidence type="ECO:0000256" key="2">
    <source>
        <dbReference type="ARBA" id="ARBA00022729"/>
    </source>
</evidence>
<dbReference type="PANTHER" id="PTHR37423:SF5">
    <property type="entry name" value="SOLUBLE LYTIC MUREIN TRANSGLYCOSYLASE"/>
    <property type="match status" value="1"/>
</dbReference>
<keyword evidence="4" id="KW-0456">Lyase</keyword>
<evidence type="ECO:0000259" key="3">
    <source>
        <dbReference type="Pfam" id="PF01464"/>
    </source>
</evidence>
<dbReference type="Gene3D" id="1.25.20.10">
    <property type="entry name" value="Bacterial muramidases"/>
    <property type="match status" value="1"/>
</dbReference>